<dbReference type="Gene3D" id="3.40.50.1820">
    <property type="entry name" value="alpha/beta hydrolase"/>
    <property type="match status" value="1"/>
</dbReference>
<dbReference type="InterPro" id="IPR051093">
    <property type="entry name" value="Neuroligin/BSAL"/>
</dbReference>
<dbReference type="InterPro" id="IPR002018">
    <property type="entry name" value="CarbesteraseB"/>
</dbReference>
<evidence type="ECO:0000259" key="3">
    <source>
        <dbReference type="Pfam" id="PF00135"/>
    </source>
</evidence>
<accession>A0AAX6T5A2</accession>
<evidence type="ECO:0000256" key="1">
    <source>
        <dbReference type="ARBA" id="ARBA00005964"/>
    </source>
</evidence>
<proteinExistence type="inferred from homology"/>
<organism evidence="4 5">
    <name type="scientific">Heterocephalus glaber</name>
    <name type="common">Naked mole rat</name>
    <dbReference type="NCBI Taxonomy" id="10181"/>
    <lineage>
        <taxon>Eukaryota</taxon>
        <taxon>Metazoa</taxon>
        <taxon>Chordata</taxon>
        <taxon>Craniata</taxon>
        <taxon>Vertebrata</taxon>
        <taxon>Euteleostomi</taxon>
        <taxon>Mammalia</taxon>
        <taxon>Eutheria</taxon>
        <taxon>Euarchontoglires</taxon>
        <taxon>Glires</taxon>
        <taxon>Rodentia</taxon>
        <taxon>Hystricomorpha</taxon>
        <taxon>Bathyergidae</taxon>
        <taxon>Heterocephalus</taxon>
    </lineage>
</organism>
<evidence type="ECO:0000256" key="2">
    <source>
        <dbReference type="SAM" id="MobiDB-lite"/>
    </source>
</evidence>
<dbReference type="GeneID" id="110350147"/>
<dbReference type="RefSeq" id="XP_021117462.1">
    <property type="nucleotide sequence ID" value="XM_021261803.1"/>
</dbReference>
<dbReference type="SUPFAM" id="SSF53474">
    <property type="entry name" value="alpha/beta-Hydrolases"/>
    <property type="match status" value="1"/>
</dbReference>
<dbReference type="Proteomes" id="UP000694906">
    <property type="component" value="Unplaced"/>
</dbReference>
<comment type="similarity">
    <text evidence="1">Belongs to the type-B carboxylesterase/lipase family.</text>
</comment>
<reference evidence="5" key="1">
    <citation type="submission" date="2025-08" db="UniProtKB">
        <authorList>
            <consortium name="RefSeq"/>
        </authorList>
    </citation>
    <scope>IDENTIFICATION</scope>
</reference>
<dbReference type="AlphaFoldDB" id="A0AAX6T5A2"/>
<dbReference type="PANTHER" id="PTHR43903">
    <property type="entry name" value="NEUROLIGIN"/>
    <property type="match status" value="1"/>
</dbReference>
<keyword evidence="4" id="KW-1185">Reference proteome</keyword>
<evidence type="ECO:0000313" key="5">
    <source>
        <dbReference type="RefSeq" id="XP_021117462.1"/>
    </source>
</evidence>
<protein>
    <submittedName>
        <fullName evidence="5">Bile salt-activated lipase-like</fullName>
    </submittedName>
</protein>
<feature type="domain" description="Carboxylesterase type B" evidence="3">
    <location>
        <begin position="81"/>
        <end position="194"/>
    </location>
</feature>
<sequence length="239" mass="26566">MTCTGMWREHTAVWILRPRRKGPPSALCRARFGSSWAEMAQAFCLGEVKAQLELWPPRTWASAFPPLVPGPQFPAVSCPLRSARTCFYQFSLPSRDPGNPKWLGANHAAEIASVYGEPFTKPEVYQPQDRTVSKAMIAYWTNFAHSGDPNAGHSAVPTHWYPYTTENSNYLDITSTLDSSSMKEHLRTKFPQFWALTYQALPTVHLQVSPVPLSDDSESPPTPSADGSQAPQMPIVLGF</sequence>
<dbReference type="Pfam" id="PF00135">
    <property type="entry name" value="COesterase"/>
    <property type="match status" value="1"/>
</dbReference>
<name>A0AAX6T5A2_HETGA</name>
<dbReference type="InterPro" id="IPR029058">
    <property type="entry name" value="AB_hydrolase_fold"/>
</dbReference>
<evidence type="ECO:0000313" key="4">
    <source>
        <dbReference type="Proteomes" id="UP000694906"/>
    </source>
</evidence>
<gene>
    <name evidence="5" type="primary">LOC110350147</name>
</gene>
<feature type="region of interest" description="Disordered" evidence="2">
    <location>
        <begin position="210"/>
        <end position="233"/>
    </location>
</feature>